<sequence>MLAARKCWIGFRVAFCVAFIAAACALHLLLCEQRVGVGTFGLVLSLLFALPADLEAACDSIMQGCVTLGALRRLKGTSHLVHELDRPKLTRHGQELQDELGPVLRCDGDGLQLLGKRARRLFQLEDSEEDYHIVSVNGVAFDAEAMVDELQTEGDRIFLEFRCTTGPKTSPGNGRREIAMEGLDDRLGKLSATRRFLAVQPAQLDVASSGELEEVLSQAATSLGDYRARVRTLVAALRRGDEVRARLLSGDLQPSLLVEEGPQVLLTDQQRAARAKVQKESLERCLRTSFGGLGYFLLGIDCNGRDCSLDCERRHLEPREQQRGDWPRLKTSHLVICAGPERSGSTWLFNAIRLLHLKAQMPCDSYWLRRLSREKLAERLRAQPPAVVLVKTHEWFADYAEFIDMAKNILLTHRDLRGVVASYRRVKWEVAIPDAYVSEHMQWRTRCTLDLAYEHFMRDAVTSLQKVAEHLAIDVSKDQLTEVDTELRELKRSHCGNAVCQVTKLWPDHRSAESRQLESAPGGASNQQLNKLKDPEYEQVLNSRFKEYQTTYGYI</sequence>
<feature type="domain" description="TFIIS central" evidence="2">
    <location>
        <begin position="188"/>
        <end position="293"/>
    </location>
</feature>
<dbReference type="PROSITE" id="PS51321">
    <property type="entry name" value="TFIIS_CENTRAL"/>
    <property type="match status" value="1"/>
</dbReference>
<organism evidence="3 4">
    <name type="scientific">Effrenium voratum</name>
    <dbReference type="NCBI Taxonomy" id="2562239"/>
    <lineage>
        <taxon>Eukaryota</taxon>
        <taxon>Sar</taxon>
        <taxon>Alveolata</taxon>
        <taxon>Dinophyceae</taxon>
        <taxon>Suessiales</taxon>
        <taxon>Symbiodiniaceae</taxon>
        <taxon>Effrenium</taxon>
    </lineage>
</organism>
<dbReference type="InterPro" id="IPR027417">
    <property type="entry name" value="P-loop_NTPase"/>
</dbReference>
<reference evidence="3" key="1">
    <citation type="submission" date="2023-08" db="EMBL/GenBank/DDBJ databases">
        <authorList>
            <person name="Chen Y."/>
            <person name="Shah S."/>
            <person name="Dougan E. K."/>
            <person name="Thang M."/>
            <person name="Chan C."/>
        </authorList>
    </citation>
    <scope>NUCLEOTIDE SEQUENCE</scope>
</reference>
<dbReference type="AlphaFoldDB" id="A0AA36J9W5"/>
<evidence type="ECO:0000313" key="3">
    <source>
        <dbReference type="EMBL" id="CAJ1401742.1"/>
    </source>
</evidence>
<proteinExistence type="predicted"/>
<name>A0AA36J9W5_9DINO</name>
<dbReference type="InterPro" id="IPR003618">
    <property type="entry name" value="TFIIS_cen_dom"/>
</dbReference>
<protein>
    <recommendedName>
        <fullName evidence="2">TFIIS central domain-containing protein</fullName>
    </recommendedName>
</protein>
<feature type="region of interest" description="Disordered" evidence="1">
    <location>
        <begin position="511"/>
        <end position="531"/>
    </location>
</feature>
<dbReference type="EMBL" id="CAUJNA010003428">
    <property type="protein sequence ID" value="CAJ1401742.1"/>
    <property type="molecule type" value="Genomic_DNA"/>
</dbReference>
<dbReference type="Proteomes" id="UP001178507">
    <property type="component" value="Unassembled WGS sequence"/>
</dbReference>
<comment type="caution">
    <text evidence="3">The sequence shown here is derived from an EMBL/GenBank/DDBJ whole genome shotgun (WGS) entry which is preliminary data.</text>
</comment>
<dbReference type="PROSITE" id="PS51257">
    <property type="entry name" value="PROKAR_LIPOPROTEIN"/>
    <property type="match status" value="1"/>
</dbReference>
<evidence type="ECO:0000259" key="2">
    <source>
        <dbReference type="PROSITE" id="PS51321"/>
    </source>
</evidence>
<dbReference type="SUPFAM" id="SSF52540">
    <property type="entry name" value="P-loop containing nucleoside triphosphate hydrolases"/>
    <property type="match status" value="1"/>
</dbReference>
<dbReference type="GO" id="GO:0006351">
    <property type="term" value="P:DNA-templated transcription"/>
    <property type="evidence" value="ECO:0007669"/>
    <property type="project" value="InterPro"/>
</dbReference>
<dbReference type="Gene3D" id="3.40.50.300">
    <property type="entry name" value="P-loop containing nucleotide triphosphate hydrolases"/>
    <property type="match status" value="1"/>
</dbReference>
<accession>A0AA36J9W5</accession>
<gene>
    <name evidence="3" type="ORF">EVOR1521_LOCUS24831</name>
</gene>
<keyword evidence="4" id="KW-1185">Reference proteome</keyword>
<evidence type="ECO:0000256" key="1">
    <source>
        <dbReference type="SAM" id="MobiDB-lite"/>
    </source>
</evidence>
<evidence type="ECO:0000313" key="4">
    <source>
        <dbReference type="Proteomes" id="UP001178507"/>
    </source>
</evidence>
<dbReference type="Pfam" id="PF07500">
    <property type="entry name" value="TFIIS_M"/>
    <property type="match status" value="1"/>
</dbReference>